<sequence>MTAAKVVNARQTQAPCAYAGIAREWWWGWGLPLSEYCERRECFGIYSAVALAQSFLCDIVGGKSPRIGELQTV</sequence>
<accession>A0ABQ0PZS1</accession>
<reference evidence="1" key="1">
    <citation type="submission" date="2013-04" db="EMBL/GenBank/DDBJ databases">
        <title>The genome sequencing project of 58 acetic acid bacteria.</title>
        <authorList>
            <person name="Okamoto-Kainuma A."/>
            <person name="Ishikawa M."/>
            <person name="Umino S."/>
            <person name="Koizumi Y."/>
            <person name="Shiwa Y."/>
            <person name="Yoshikawa H."/>
            <person name="Matsutani M."/>
            <person name="Matsushita K."/>
        </authorList>
    </citation>
    <scope>NUCLEOTIDE SEQUENCE</scope>
    <source>
        <strain evidence="1">DSM 14337</strain>
    </source>
</reference>
<keyword evidence="2" id="KW-1185">Reference proteome</keyword>
<dbReference type="Proteomes" id="UP001065047">
    <property type="component" value="Unassembled WGS sequence"/>
</dbReference>
<evidence type="ECO:0000313" key="1">
    <source>
        <dbReference type="EMBL" id="GBQ85654.1"/>
    </source>
</evidence>
<comment type="caution">
    <text evidence="1">The sequence shown here is derived from an EMBL/GenBank/DDBJ whole genome shotgun (WGS) entry which is preliminary data.</text>
</comment>
<name>A0ABQ0PZS1_9PROT</name>
<protein>
    <submittedName>
        <fullName evidence="1">Uncharacterized protein</fullName>
    </submittedName>
</protein>
<gene>
    <name evidence="1" type="ORF">AA14337_3129</name>
</gene>
<organism evidence="1 2">
    <name type="scientific">Acetobacter malorum DSM 14337</name>
    <dbReference type="NCBI Taxonomy" id="1307910"/>
    <lineage>
        <taxon>Bacteria</taxon>
        <taxon>Pseudomonadati</taxon>
        <taxon>Pseudomonadota</taxon>
        <taxon>Alphaproteobacteria</taxon>
        <taxon>Acetobacterales</taxon>
        <taxon>Acetobacteraceae</taxon>
        <taxon>Acetobacter</taxon>
    </lineage>
</organism>
<proteinExistence type="predicted"/>
<evidence type="ECO:0000313" key="2">
    <source>
        <dbReference type="Proteomes" id="UP001065047"/>
    </source>
</evidence>
<dbReference type="EMBL" id="BAPF01000054">
    <property type="protein sequence ID" value="GBQ85654.1"/>
    <property type="molecule type" value="Genomic_DNA"/>
</dbReference>